<reference evidence="2 3" key="1">
    <citation type="journal article" date="2015" name="Nature">
        <title>rRNA introns, odd ribosomes, and small enigmatic genomes across a large radiation of phyla.</title>
        <authorList>
            <person name="Brown C.T."/>
            <person name="Hug L.A."/>
            <person name="Thomas B.C."/>
            <person name="Sharon I."/>
            <person name="Castelle C.J."/>
            <person name="Singh A."/>
            <person name="Wilkins M.J."/>
            <person name="Williams K.H."/>
            <person name="Banfield J.F."/>
        </authorList>
    </citation>
    <scope>NUCLEOTIDE SEQUENCE [LARGE SCALE GENOMIC DNA]</scope>
</reference>
<evidence type="ECO:0000256" key="1">
    <source>
        <dbReference type="HAMAP-Rule" id="MF_00386"/>
    </source>
</evidence>
<protein>
    <recommendedName>
        <fullName evidence="1">Putative membrane protein insertion efficiency factor</fullName>
    </recommendedName>
</protein>
<sequence>MIRKVFLKLLSFYKFFISPSLEVILGKGCKFNPTCSEYTHEAISKYGLFIGTKMAIRRVARCHPMNTDLYFDPVP</sequence>
<dbReference type="AlphaFoldDB" id="A0A0G0M059"/>
<dbReference type="PANTHER" id="PTHR33383:SF1">
    <property type="entry name" value="MEMBRANE PROTEIN INSERTION EFFICIENCY FACTOR-RELATED"/>
    <property type="match status" value="1"/>
</dbReference>
<proteinExistence type="inferred from homology"/>
<dbReference type="EMBL" id="LBVW01000008">
    <property type="protein sequence ID" value="KKQ93680.1"/>
    <property type="molecule type" value="Genomic_DNA"/>
</dbReference>
<dbReference type="InterPro" id="IPR002696">
    <property type="entry name" value="Membr_insert_effic_factor_YidD"/>
</dbReference>
<evidence type="ECO:0000313" key="3">
    <source>
        <dbReference type="Proteomes" id="UP000034932"/>
    </source>
</evidence>
<organism evidence="2 3">
    <name type="scientific">Candidatus Woesebacteria bacterium GW2011_GWB1_39_10b</name>
    <dbReference type="NCBI Taxonomy" id="1618573"/>
    <lineage>
        <taxon>Bacteria</taxon>
        <taxon>Candidatus Woeseibacteriota</taxon>
    </lineage>
</organism>
<dbReference type="Pfam" id="PF01809">
    <property type="entry name" value="YidD"/>
    <property type="match status" value="1"/>
</dbReference>
<dbReference type="HAMAP" id="MF_00386">
    <property type="entry name" value="UPF0161_YidD"/>
    <property type="match status" value="1"/>
</dbReference>
<dbReference type="GO" id="GO:0005886">
    <property type="term" value="C:plasma membrane"/>
    <property type="evidence" value="ECO:0007669"/>
    <property type="project" value="UniProtKB-SubCell"/>
</dbReference>
<keyword evidence="1" id="KW-1003">Cell membrane</keyword>
<keyword evidence="1" id="KW-0472">Membrane</keyword>
<comment type="similarity">
    <text evidence="1">Belongs to the UPF0161 family.</text>
</comment>
<dbReference type="Proteomes" id="UP000034932">
    <property type="component" value="Unassembled WGS sequence"/>
</dbReference>
<evidence type="ECO:0000313" key="2">
    <source>
        <dbReference type="EMBL" id="KKQ93680.1"/>
    </source>
</evidence>
<dbReference type="SMART" id="SM01234">
    <property type="entry name" value="Haemolytic"/>
    <property type="match status" value="1"/>
</dbReference>
<dbReference type="PANTHER" id="PTHR33383">
    <property type="entry name" value="MEMBRANE PROTEIN INSERTION EFFICIENCY FACTOR-RELATED"/>
    <property type="match status" value="1"/>
</dbReference>
<comment type="function">
    <text evidence="1">Could be involved in insertion of integral membrane proteins into the membrane.</text>
</comment>
<name>A0A0G0M059_9BACT</name>
<comment type="subcellular location">
    <subcellularLocation>
        <location evidence="1">Cell membrane</location>
        <topology evidence="1">Peripheral membrane protein</topology>
        <orientation evidence="1">Cytoplasmic side</orientation>
    </subcellularLocation>
</comment>
<dbReference type="NCBIfam" id="TIGR00278">
    <property type="entry name" value="membrane protein insertion efficiency factor YidD"/>
    <property type="match status" value="1"/>
</dbReference>
<accession>A0A0G0M059</accession>
<dbReference type="STRING" id="1618573.UT19_C0008G0005"/>
<comment type="caution">
    <text evidence="2">The sequence shown here is derived from an EMBL/GenBank/DDBJ whole genome shotgun (WGS) entry which is preliminary data.</text>
</comment>
<gene>
    <name evidence="2" type="ORF">UT19_C0008G0005</name>
</gene>